<proteinExistence type="predicted"/>
<evidence type="ECO:0000313" key="2">
    <source>
        <dbReference type="EMBL" id="CAA9292118.1"/>
    </source>
</evidence>
<dbReference type="EMBL" id="CADCTM010000769">
    <property type="protein sequence ID" value="CAA9292118.1"/>
    <property type="molecule type" value="Genomic_DNA"/>
</dbReference>
<feature type="compositionally biased region" description="Basic residues" evidence="1">
    <location>
        <begin position="1"/>
        <end position="10"/>
    </location>
</feature>
<gene>
    <name evidence="2" type="ORF">AVDCRST_MAG92-4366</name>
</gene>
<protein>
    <submittedName>
        <fullName evidence="2">Uncharacterized protein</fullName>
    </submittedName>
</protein>
<reference evidence="2" key="1">
    <citation type="submission" date="2020-02" db="EMBL/GenBank/DDBJ databases">
        <authorList>
            <person name="Meier V. D."/>
        </authorList>
    </citation>
    <scope>NUCLEOTIDE SEQUENCE</scope>
    <source>
        <strain evidence="2">AVDCRST_MAG92</strain>
    </source>
</reference>
<organism evidence="2">
    <name type="scientific">uncultured Coleofasciculus sp</name>
    <dbReference type="NCBI Taxonomy" id="1267456"/>
    <lineage>
        <taxon>Bacteria</taxon>
        <taxon>Bacillati</taxon>
        <taxon>Cyanobacteriota</taxon>
        <taxon>Cyanophyceae</taxon>
        <taxon>Coleofasciculales</taxon>
        <taxon>Coleofasciculaceae</taxon>
        <taxon>Coleofasciculus</taxon>
        <taxon>environmental samples</taxon>
    </lineage>
</organism>
<dbReference type="AlphaFoldDB" id="A0A6J4K018"/>
<accession>A0A6J4K018</accession>
<feature type="compositionally biased region" description="Polar residues" evidence="1">
    <location>
        <begin position="17"/>
        <end position="48"/>
    </location>
</feature>
<evidence type="ECO:0000256" key="1">
    <source>
        <dbReference type="SAM" id="MobiDB-lite"/>
    </source>
</evidence>
<name>A0A6J4K018_9CYAN</name>
<feature type="region of interest" description="Disordered" evidence="1">
    <location>
        <begin position="1"/>
        <end position="48"/>
    </location>
</feature>
<sequence>MKHWHKHHSNRQVVFVRTSQPTETSVELVKKQQTTEIKSSPLSNEGAR</sequence>